<keyword evidence="2" id="KW-1185">Reference proteome</keyword>
<proteinExistence type="predicted"/>
<evidence type="ECO:0000313" key="2">
    <source>
        <dbReference type="Proteomes" id="UP000187609"/>
    </source>
</evidence>
<evidence type="ECO:0000313" key="1">
    <source>
        <dbReference type="EMBL" id="OIT02917.1"/>
    </source>
</evidence>
<accession>A0A1J6ICZ8</accession>
<reference evidence="1" key="1">
    <citation type="submission" date="2016-11" db="EMBL/GenBank/DDBJ databases">
        <title>The genome of Nicotiana attenuata.</title>
        <authorList>
            <person name="Xu S."/>
            <person name="Brockmoeller T."/>
            <person name="Gaquerel E."/>
            <person name="Navarro A."/>
            <person name="Kuhl H."/>
            <person name="Gase K."/>
            <person name="Ling Z."/>
            <person name="Zhou W."/>
            <person name="Kreitzer C."/>
            <person name="Stanke M."/>
            <person name="Tang H."/>
            <person name="Lyons E."/>
            <person name="Pandey P."/>
            <person name="Pandey S.P."/>
            <person name="Timmermann B."/>
            <person name="Baldwin I.T."/>
        </authorList>
    </citation>
    <scope>NUCLEOTIDE SEQUENCE [LARGE SCALE GENOMIC DNA]</scope>
    <source>
        <strain evidence="1">UT</strain>
    </source>
</reference>
<organism evidence="1 2">
    <name type="scientific">Nicotiana attenuata</name>
    <name type="common">Coyote tobacco</name>
    <dbReference type="NCBI Taxonomy" id="49451"/>
    <lineage>
        <taxon>Eukaryota</taxon>
        <taxon>Viridiplantae</taxon>
        <taxon>Streptophyta</taxon>
        <taxon>Embryophyta</taxon>
        <taxon>Tracheophyta</taxon>
        <taxon>Spermatophyta</taxon>
        <taxon>Magnoliopsida</taxon>
        <taxon>eudicotyledons</taxon>
        <taxon>Gunneridae</taxon>
        <taxon>Pentapetalae</taxon>
        <taxon>asterids</taxon>
        <taxon>lamiids</taxon>
        <taxon>Solanales</taxon>
        <taxon>Solanaceae</taxon>
        <taxon>Nicotianoideae</taxon>
        <taxon>Nicotianeae</taxon>
        <taxon>Nicotiana</taxon>
    </lineage>
</organism>
<gene>
    <name evidence="1" type="ORF">A4A49_04261</name>
</gene>
<sequence>MLKLDLDAAVADDATSLSCCIQVDYNSEEDDEDVVEQRWNGYVGGRCRKFKARDCGDLVTEKLKNKTD</sequence>
<name>A0A1J6ICZ8_NICAT</name>
<protein>
    <submittedName>
        <fullName evidence="1">Uncharacterized protein</fullName>
    </submittedName>
</protein>
<dbReference type="EMBL" id="MJEQ01037188">
    <property type="protein sequence ID" value="OIT02917.1"/>
    <property type="molecule type" value="Genomic_DNA"/>
</dbReference>
<dbReference type="AlphaFoldDB" id="A0A1J6ICZ8"/>
<dbReference type="Proteomes" id="UP000187609">
    <property type="component" value="Unassembled WGS sequence"/>
</dbReference>
<comment type="caution">
    <text evidence="1">The sequence shown here is derived from an EMBL/GenBank/DDBJ whole genome shotgun (WGS) entry which is preliminary data.</text>
</comment>
<dbReference type="Gramene" id="OIT02917">
    <property type="protein sequence ID" value="OIT02917"/>
    <property type="gene ID" value="A4A49_04261"/>
</dbReference>